<evidence type="ECO:0000256" key="3">
    <source>
        <dbReference type="ARBA" id="ARBA00022452"/>
    </source>
</evidence>
<evidence type="ECO:0000256" key="2">
    <source>
        <dbReference type="ARBA" id="ARBA00022448"/>
    </source>
</evidence>
<evidence type="ECO:0000256" key="7">
    <source>
        <dbReference type="PROSITE-ProRule" id="PRU01360"/>
    </source>
</evidence>
<keyword evidence="6 7" id="KW-0998">Cell outer membrane</keyword>
<dbReference type="InterPro" id="IPR012910">
    <property type="entry name" value="Plug_dom"/>
</dbReference>
<keyword evidence="2 7" id="KW-0813">Transport</keyword>
<dbReference type="PROSITE" id="PS52016">
    <property type="entry name" value="TONB_DEPENDENT_REC_3"/>
    <property type="match status" value="1"/>
</dbReference>
<dbReference type="Pfam" id="PF07715">
    <property type="entry name" value="Plug"/>
    <property type="match status" value="1"/>
</dbReference>
<keyword evidence="5 7" id="KW-0472">Membrane</keyword>
<accession>A0A0F5JFP6</accession>
<evidence type="ECO:0000256" key="5">
    <source>
        <dbReference type="ARBA" id="ARBA00023136"/>
    </source>
</evidence>
<dbReference type="InterPro" id="IPR037066">
    <property type="entry name" value="Plug_dom_sf"/>
</dbReference>
<dbReference type="Gene3D" id="2.60.40.1120">
    <property type="entry name" value="Carboxypeptidase-like, regulatory domain"/>
    <property type="match status" value="1"/>
</dbReference>
<evidence type="ECO:0000313" key="10">
    <source>
        <dbReference type="Proteomes" id="UP000033035"/>
    </source>
</evidence>
<name>A0A0F5JFP6_9BACT</name>
<keyword evidence="3 7" id="KW-1134">Transmembrane beta strand</keyword>
<evidence type="ECO:0000313" key="9">
    <source>
        <dbReference type="EMBL" id="KKB56641.1"/>
    </source>
</evidence>
<dbReference type="InterPro" id="IPR039426">
    <property type="entry name" value="TonB-dep_rcpt-like"/>
</dbReference>
<feature type="domain" description="Secretin/TonB short N-terminal" evidence="8">
    <location>
        <begin position="49"/>
        <end position="99"/>
    </location>
</feature>
<dbReference type="FunFam" id="2.170.130.10:FF:000008">
    <property type="entry name" value="SusC/RagA family TonB-linked outer membrane protein"/>
    <property type="match status" value="1"/>
</dbReference>
<proteinExistence type="inferred from homology"/>
<dbReference type="NCBIfam" id="TIGR04056">
    <property type="entry name" value="OMP_RagA_SusC"/>
    <property type="match status" value="1"/>
</dbReference>
<comment type="caution">
    <text evidence="9">The sequence shown here is derived from an EMBL/GenBank/DDBJ whole genome shotgun (WGS) entry which is preliminary data.</text>
</comment>
<dbReference type="Gene3D" id="2.40.170.20">
    <property type="entry name" value="TonB-dependent receptor, beta-barrel domain"/>
    <property type="match status" value="1"/>
</dbReference>
<dbReference type="SMART" id="SM00965">
    <property type="entry name" value="STN"/>
    <property type="match status" value="1"/>
</dbReference>
<dbReference type="RefSeq" id="WP_225607947.1">
    <property type="nucleotide sequence ID" value="NZ_AUAE01000028.1"/>
</dbReference>
<gene>
    <name evidence="9" type="ORF">HMPREF1536_02277</name>
</gene>
<keyword evidence="4 7" id="KW-0812">Transmembrane</keyword>
<dbReference type="AlphaFoldDB" id="A0A0F5JFP6"/>
<evidence type="ECO:0000256" key="4">
    <source>
        <dbReference type="ARBA" id="ARBA00022692"/>
    </source>
</evidence>
<dbReference type="EMBL" id="AQHW01000014">
    <property type="protein sequence ID" value="KKB56641.1"/>
    <property type="molecule type" value="Genomic_DNA"/>
</dbReference>
<keyword evidence="10" id="KW-1185">Reference proteome</keyword>
<comment type="similarity">
    <text evidence="7">Belongs to the TonB-dependent receptor family.</text>
</comment>
<dbReference type="PATRIC" id="fig|1203610.3.peg.2338"/>
<protein>
    <submittedName>
        <fullName evidence="9">SusC/RagA family TonB-linked outer membrane protein</fullName>
    </submittedName>
</protein>
<organism evidence="9 10">
    <name type="scientific">Parabacteroides gordonii MS-1 = DSM 23371</name>
    <dbReference type="NCBI Taxonomy" id="1203610"/>
    <lineage>
        <taxon>Bacteria</taxon>
        <taxon>Pseudomonadati</taxon>
        <taxon>Bacteroidota</taxon>
        <taxon>Bacteroidia</taxon>
        <taxon>Bacteroidales</taxon>
        <taxon>Tannerellaceae</taxon>
        <taxon>Parabacteroides</taxon>
    </lineage>
</organism>
<dbReference type="InterPro" id="IPR008969">
    <property type="entry name" value="CarboxyPept-like_regulatory"/>
</dbReference>
<evidence type="ECO:0000256" key="1">
    <source>
        <dbReference type="ARBA" id="ARBA00004571"/>
    </source>
</evidence>
<dbReference type="Gene3D" id="2.170.130.10">
    <property type="entry name" value="TonB-dependent receptor, plug domain"/>
    <property type="match status" value="1"/>
</dbReference>
<dbReference type="InterPro" id="IPR023997">
    <property type="entry name" value="TonB-dep_OMP_SusC/RagA_CS"/>
</dbReference>
<evidence type="ECO:0000256" key="6">
    <source>
        <dbReference type="ARBA" id="ARBA00023237"/>
    </source>
</evidence>
<dbReference type="STRING" id="1203610.HMPREF1536_02277"/>
<dbReference type="SUPFAM" id="SSF56935">
    <property type="entry name" value="Porins"/>
    <property type="match status" value="1"/>
</dbReference>
<dbReference type="HOGENOM" id="CLU_004317_0_2_10"/>
<dbReference type="NCBIfam" id="TIGR04057">
    <property type="entry name" value="SusC_RagA_signa"/>
    <property type="match status" value="1"/>
</dbReference>
<dbReference type="InterPro" id="IPR036942">
    <property type="entry name" value="Beta-barrel_TonB_sf"/>
</dbReference>
<dbReference type="InterPro" id="IPR023996">
    <property type="entry name" value="TonB-dep_OMP_SusC/RagA"/>
</dbReference>
<dbReference type="Pfam" id="PF13715">
    <property type="entry name" value="CarbopepD_reg_2"/>
    <property type="match status" value="1"/>
</dbReference>
<dbReference type="InterPro" id="IPR011662">
    <property type="entry name" value="Secretin/TonB_short_N"/>
</dbReference>
<dbReference type="FunFam" id="2.60.40.1120:FF:000003">
    <property type="entry name" value="Outer membrane protein Omp121"/>
    <property type="match status" value="1"/>
</dbReference>
<sequence>MRITIIILFIALFQAKALESYSQTTKVSVEARQMALTDLFPIIEKQSEFLFFYVDSDVKGIYVNVNAKDKQIGEILSNALSGTNLTYTINDRSISITKQNDVNQQTRLISGKVTDPNGEPVIGVNIMVQGTSNGTITDLNGAFKLEVPSGAILQVSYIGYLQQIIPVGNQQNFSIVLKEDTQNLDEVVVVGYGIQKKSVVTAAISRVTSKDLSNATPTRVEDVLKGKISGVQITQNSGQPGTSSVVRIRGIGTINNSDPLYIVDGMPVSSGIDYLNPKDIESIEVLKDAASAAIYGARAANGVILVTTKEGKIGKTRVNYSFSYGIQNPWRKRKLLNGQQYEEIMNEAYINAGMDPIYDNPAKVGKGTDWQSLIFNDNAPVINHNASISGGNEKGSYFLSFGYLDQEGIVAKDKSDYKRYNFRLNSAYNIFESNDRSFLKKMRVGVNVGYTKIDQKGIDENSNGSGPLFAATMSPSNQPLYETDESVINDLTNRYGDQLVKDDNGKLYKIISGSELTNPVAQLKIINQRNATHKLVGSIWGELDIIDNLVFKSSYSTDLAFKESNNWRPAYYLSETRMDDVSRIESSMSRNTVWNFENTLRYNKQIGVHYFTVMVGSTIQKTTYTDIRGKNTNLISYSPDKDYLDSALGSKADQEAFGSAREHALASFFGRINYNYAERYLAEVVLRRDGSSNFSSKHQWAYFPSVSLGWNIHNEAFFTENNTLNALKIRASWGKNGNEAINGFQYTSLIKPGANYIFGDNVAASGMAASKLANSEVRWEESEQFNIGVDARLFNNSLSATIDLFHKSTNGMLMALPIPQFIGNDAPDGNVGTMTNKGIEMEVSYQGDISDFTYQIGANASYMKNKIKDIGVTAGYTDYANYGTVGVIQRHTTGYPIAHFFGTPAIGIFQNQEQINNYKNNKGELIQPNAVPGDVIFQDVNNDGKINDDDRTYLGKPTPDWTVGFNMALSYKNFDFSMFWQGVFGNQIFDASRRPDLAHVNYSTYILDRWHGEGTSNYYPRVVYANQENNNNTRASNLYLYNGNYFRLKNLQLGYTLPKNLTQKFLTQELRVYFMCENLLTLTKYHGGDPEIGAGMGVDQGIYPQARTFSFGASISF</sequence>
<comment type="subcellular location">
    <subcellularLocation>
        <location evidence="1 7">Cell outer membrane</location>
        <topology evidence="1 7">Multi-pass membrane protein</topology>
    </subcellularLocation>
</comment>
<reference evidence="9 10" key="1">
    <citation type="submission" date="2013-04" db="EMBL/GenBank/DDBJ databases">
        <title>The Genome Sequence of Parabacteroides gordonii DSM 23371.</title>
        <authorList>
            <consortium name="The Broad Institute Genomics Platform"/>
            <person name="Earl A."/>
            <person name="Ward D."/>
            <person name="Feldgarden M."/>
            <person name="Gevers D."/>
            <person name="Martens E."/>
            <person name="Sakamoto M."/>
            <person name="Benno Y."/>
            <person name="Suzuki N."/>
            <person name="Matsunaga N."/>
            <person name="Koshihara K."/>
            <person name="Seki M."/>
            <person name="Komiya H."/>
            <person name="Walker B."/>
            <person name="Young S."/>
            <person name="Zeng Q."/>
            <person name="Gargeya S."/>
            <person name="Fitzgerald M."/>
            <person name="Haas B."/>
            <person name="Abouelleil A."/>
            <person name="Allen A.W."/>
            <person name="Alvarado L."/>
            <person name="Arachchi H.M."/>
            <person name="Berlin A.M."/>
            <person name="Chapman S.B."/>
            <person name="Gainer-Dewar J."/>
            <person name="Goldberg J."/>
            <person name="Griggs A."/>
            <person name="Gujja S."/>
            <person name="Hansen M."/>
            <person name="Howarth C."/>
            <person name="Imamovic A."/>
            <person name="Ireland A."/>
            <person name="Larimer J."/>
            <person name="McCowan C."/>
            <person name="Murphy C."/>
            <person name="Pearson M."/>
            <person name="Poon T.W."/>
            <person name="Priest M."/>
            <person name="Roberts A."/>
            <person name="Saif S."/>
            <person name="Shea T."/>
            <person name="Sisk P."/>
            <person name="Sykes S."/>
            <person name="Wortman J."/>
            <person name="Nusbaum C."/>
            <person name="Birren B."/>
        </authorList>
    </citation>
    <scope>NUCLEOTIDE SEQUENCE [LARGE SCALE GENOMIC DNA]</scope>
    <source>
        <strain evidence="9 10">MS-1</strain>
    </source>
</reference>
<dbReference type="SUPFAM" id="SSF49464">
    <property type="entry name" value="Carboxypeptidase regulatory domain-like"/>
    <property type="match status" value="1"/>
</dbReference>
<evidence type="ECO:0000259" key="8">
    <source>
        <dbReference type="SMART" id="SM00965"/>
    </source>
</evidence>
<dbReference type="GO" id="GO:0009279">
    <property type="term" value="C:cell outer membrane"/>
    <property type="evidence" value="ECO:0007669"/>
    <property type="project" value="UniProtKB-SubCell"/>
</dbReference>
<dbReference type="Proteomes" id="UP000033035">
    <property type="component" value="Unassembled WGS sequence"/>
</dbReference>